<proteinExistence type="inferred from homology"/>
<protein>
    <submittedName>
        <fullName evidence="4">V-type ATP synthase subunit C</fullName>
    </submittedName>
</protein>
<name>A0ABR7DF70_9CLOT</name>
<dbReference type="InterPro" id="IPR044911">
    <property type="entry name" value="V-type_ATPase_csu/dsu_dom_3"/>
</dbReference>
<dbReference type="Pfam" id="PF01992">
    <property type="entry name" value="vATP-synt_AC39"/>
    <property type="match status" value="1"/>
</dbReference>
<dbReference type="Gene3D" id="1.10.132.50">
    <property type="entry name" value="ATP synthase (C/AC39) subunit, domain 3"/>
    <property type="match status" value="1"/>
</dbReference>
<keyword evidence="2" id="KW-0813">Transport</keyword>
<evidence type="ECO:0000313" key="5">
    <source>
        <dbReference type="Proteomes" id="UP000596929"/>
    </source>
</evidence>
<organism evidence="4 5">
    <name type="scientific">Clostridium hominis</name>
    <dbReference type="NCBI Taxonomy" id="2763036"/>
    <lineage>
        <taxon>Bacteria</taxon>
        <taxon>Bacillati</taxon>
        <taxon>Bacillota</taxon>
        <taxon>Clostridia</taxon>
        <taxon>Eubacteriales</taxon>
        <taxon>Clostridiaceae</taxon>
        <taxon>Clostridium</taxon>
    </lineage>
</organism>
<comment type="caution">
    <text evidence="4">The sequence shown here is derived from an EMBL/GenBank/DDBJ whole genome shotgun (WGS) entry which is preliminary data.</text>
</comment>
<dbReference type="InterPro" id="IPR050873">
    <property type="entry name" value="V-ATPase_V0D/AC39_subunit"/>
</dbReference>
<accession>A0ABR7DF70</accession>
<keyword evidence="5" id="KW-1185">Reference proteome</keyword>
<gene>
    <name evidence="4" type="ORF">H8S20_14200</name>
</gene>
<dbReference type="EMBL" id="JACOOO010000033">
    <property type="protein sequence ID" value="MBC5630021.1"/>
    <property type="molecule type" value="Genomic_DNA"/>
</dbReference>
<evidence type="ECO:0000256" key="1">
    <source>
        <dbReference type="ARBA" id="ARBA00006709"/>
    </source>
</evidence>
<evidence type="ECO:0000256" key="3">
    <source>
        <dbReference type="ARBA" id="ARBA00023065"/>
    </source>
</evidence>
<evidence type="ECO:0000256" key="2">
    <source>
        <dbReference type="ARBA" id="ARBA00022448"/>
    </source>
</evidence>
<evidence type="ECO:0000313" key="4">
    <source>
        <dbReference type="EMBL" id="MBC5630021.1"/>
    </source>
</evidence>
<dbReference type="InterPro" id="IPR035067">
    <property type="entry name" value="V-type_ATPase_csu/dsu"/>
</dbReference>
<comment type="similarity">
    <text evidence="1">Belongs to the V-ATPase V0D/AC39 subunit family.</text>
</comment>
<dbReference type="InterPro" id="IPR002843">
    <property type="entry name" value="ATPase_V0-cplx_csu/dsu"/>
</dbReference>
<dbReference type="PANTHER" id="PTHR38682:SF1">
    <property type="entry name" value="V-TYPE ATP SYNTHASE SUBUNIT C"/>
    <property type="match status" value="1"/>
</dbReference>
<dbReference type="Gene3D" id="1.20.1690.10">
    <property type="entry name" value="V-type ATP synthase subunit C domain"/>
    <property type="match status" value="2"/>
</dbReference>
<keyword evidence="3" id="KW-0406">Ion transport</keyword>
<sequence>MDVMQFTQALSRIWVFETRLLDRTKIERMIEAPSAEEALKILNETEYSNILSKAKRVNDYENILSYELKRVYELMYELCPVKDVVDLMSVKYRYHNLKVLLKGKFLSKDLSNLLIDLGIEDLKELKSIIDLDNFDDLKGYTKKAVIEVVKDFEENKDPQKIDIIVDRYMFDEMKDIKKKLDYKFTDKLVLATIDLTNIRTLIRLKKQGQGREFAAKVLISGGAIDKDTLISIINETPENIITKLSTTIYSDIIKEGIESFKESNSASLLEKLSDNYIMDLMKGARLVTFGPDRILSYIYAKETEIKIIRIIMVGKLNNISQEVIRERLRDSYV</sequence>
<dbReference type="Proteomes" id="UP000596929">
    <property type="component" value="Unassembled WGS sequence"/>
</dbReference>
<dbReference type="SUPFAM" id="SSF103486">
    <property type="entry name" value="V-type ATP synthase subunit C"/>
    <property type="match status" value="1"/>
</dbReference>
<dbReference type="NCBIfam" id="NF002266">
    <property type="entry name" value="PRK01198.1-2"/>
    <property type="match status" value="1"/>
</dbReference>
<reference evidence="4 5" key="1">
    <citation type="submission" date="2020-08" db="EMBL/GenBank/DDBJ databases">
        <title>Genome public.</title>
        <authorList>
            <person name="Liu C."/>
            <person name="Sun Q."/>
        </authorList>
    </citation>
    <scope>NUCLEOTIDE SEQUENCE [LARGE SCALE GENOMIC DNA]</scope>
    <source>
        <strain evidence="4 5">NSJ-6</strain>
    </source>
</reference>
<dbReference type="RefSeq" id="WP_032119230.1">
    <property type="nucleotide sequence ID" value="NZ_JACOOO010000033.1"/>
</dbReference>
<dbReference type="InterPro" id="IPR036079">
    <property type="entry name" value="ATPase_csu/dsu_sf"/>
</dbReference>
<dbReference type="PANTHER" id="PTHR38682">
    <property type="entry name" value="V-TYPE ATP SYNTHASE SUBUNIT C"/>
    <property type="match status" value="1"/>
</dbReference>